<dbReference type="EMBL" id="AUWU02000004">
    <property type="protein sequence ID" value="KAH0573636.1"/>
    <property type="molecule type" value="Genomic_DNA"/>
</dbReference>
<proteinExistence type="predicted"/>
<organism evidence="1">
    <name type="scientific">Spironucleus salmonicida</name>
    <dbReference type="NCBI Taxonomy" id="348837"/>
    <lineage>
        <taxon>Eukaryota</taxon>
        <taxon>Metamonada</taxon>
        <taxon>Diplomonadida</taxon>
        <taxon>Hexamitidae</taxon>
        <taxon>Hexamitinae</taxon>
        <taxon>Spironucleus</taxon>
    </lineage>
</organism>
<evidence type="ECO:0000313" key="1">
    <source>
        <dbReference type="EMBL" id="EST48554.1"/>
    </source>
</evidence>
<evidence type="ECO:0000313" key="3">
    <source>
        <dbReference type="Proteomes" id="UP000018208"/>
    </source>
</evidence>
<sequence>MRIESDQPIFDSIIDHKQYLNYQLDIKFQNQEQVLTQDQTTVSMKKMRANINIKDLVQVHKGSKSVLQVPTVKRQRRITSQIQEMFPDHEIKDKKFKEKSIFSKKIEQQEKLYKQQDRTNLYMISKDYVESQRWSNLTSLPQIQIKKYKNIMKQK</sequence>
<dbReference type="EMBL" id="KI545981">
    <property type="protein sequence ID" value="EST48554.1"/>
    <property type="molecule type" value="Genomic_DNA"/>
</dbReference>
<keyword evidence="3" id="KW-1185">Reference proteome</keyword>
<dbReference type="AlphaFoldDB" id="V6M5C0"/>
<evidence type="ECO:0000313" key="2">
    <source>
        <dbReference type="EMBL" id="KAH0573636.1"/>
    </source>
</evidence>
<dbReference type="Proteomes" id="UP000018208">
    <property type="component" value="Unassembled WGS sequence"/>
</dbReference>
<name>V6M5C0_9EUKA</name>
<accession>V6M5C0</accession>
<reference evidence="2" key="2">
    <citation type="submission" date="2020-12" db="EMBL/GenBank/DDBJ databases">
        <title>New Spironucleus salmonicida genome in near-complete chromosomes.</title>
        <authorList>
            <person name="Xu F."/>
            <person name="Kurt Z."/>
            <person name="Jimenez-Gonzalez A."/>
            <person name="Astvaldsson A."/>
            <person name="Andersson J.O."/>
            <person name="Svard S.G."/>
        </authorList>
    </citation>
    <scope>NUCLEOTIDE SEQUENCE</scope>
    <source>
        <strain evidence="2">ATCC 50377</strain>
    </source>
</reference>
<dbReference type="VEuPathDB" id="GiardiaDB:SS50377_23571"/>
<gene>
    <name evidence="1" type="ORF">SS50377_11165</name>
    <name evidence="2" type="ORF">SS50377_23571</name>
</gene>
<protein>
    <submittedName>
        <fullName evidence="1">Uncharacterized protein</fullName>
    </submittedName>
</protein>
<reference evidence="1 2" key="1">
    <citation type="journal article" date="2014" name="PLoS Genet.">
        <title>The Genome of Spironucleus salmonicida Highlights a Fish Pathogen Adapted to Fluctuating Environments.</title>
        <authorList>
            <person name="Xu F."/>
            <person name="Jerlstrom-Hultqvist J."/>
            <person name="Einarsson E."/>
            <person name="Astvaldsson A."/>
            <person name="Svard S.G."/>
            <person name="Andersson J.O."/>
        </authorList>
    </citation>
    <scope>NUCLEOTIDE SEQUENCE</scope>
    <source>
        <strain evidence="2">ATCC 50377</strain>
    </source>
</reference>